<dbReference type="SUPFAM" id="SSF56935">
    <property type="entry name" value="Porins"/>
    <property type="match status" value="1"/>
</dbReference>
<name>A0A7C9M471_9GAMM</name>
<feature type="chain" id="PRO_5029022344" description="TonB-dependent receptor" evidence="1">
    <location>
        <begin position="27"/>
        <end position="1173"/>
    </location>
</feature>
<reference evidence="2 3" key="1">
    <citation type="submission" date="2019-12" db="EMBL/GenBank/DDBJ databases">
        <authorList>
            <person name="Xu J."/>
        </authorList>
    </citation>
    <scope>NUCLEOTIDE SEQUENCE [LARGE SCALE GENOMIC DNA]</scope>
    <source>
        <strain evidence="2 3">HX-5-24</strain>
    </source>
</reference>
<sequence length="1173" mass="129242">MTMKKTLLHVTLIGLLYAAAPMPAHAQQPLSTTAAATADPALVRAGRHAIALPNGGTIWAVEDPTLTTPRLSVRAPATIAFADGRIVGPVRFQGATNYPSFIDRIEVTVYRESDADLVEPLATVVLPAGAMPQGTWDGALPANLVLKRGDSLRYISRAYGKNGGVDETYPQLLQLVSPEEQARGVQALRADVERSRGQALDAEQAQSLSLEANAAGDNALRQQNIAVHGSRVRIQGRDVPAGQSITIDGTTVPLTRERTFVAEYLEPVGAHDYAIAVGQGSVAQSLNVDVTGRYLFLVAMADVTLSQSSASGNIEPLAGDERFEDGFLDEGRLAFYLKGKVRGKYLVTAQADTQERSLDNLFNGFFEADAQDVFRRLDPDAYYPVYGDDSTTTRDVDTQGKLYVRVDWDRSQGLWGNFSTGFSGTEYGQYQRSLYGAALDFKSRGTTELGDAKSELRAFGSEAQSAVGHSEFLGTGGSLYYMHHTDLLPGSDHVVLEIRDVRTGRVESRVDLQRGADYEIDELQGRLILTRPLSQITRENVRTLTRDAALDGFEQRLLADYEYIPTGFDAGHVSSGVRAKQWIGDHVAVGATYVDENRDGDDYGLRGGDLTLQAGRGTYLKLEGERSESTSVPVFFSDNGGLSFVERNPVSTARSGDARAVDGRANLRELGWTQRDWTLGAWWRDVDDGFSVARADTGLATQEQGVEFTGQIGERFTLSGRWTEADRGTSELDQTQLTGDWRIGDSDQLGFEVRDVREAATGFDESALLAAFSYRHRIGSSVELYGVGQASVREEGGYAENDRLTLGAKYLFGDRSNVGLEVSGGDRGQAATLDGEYRLGEDHTVYGGYTYSTDTTASRLASEFDRQLRNGWTLGQRWRPTNQLNVFNESQFLRSPNGDDGITHTLGMDFYPTDAWQLGFTVMDGELDAASGRVDRRAYSVSAGRTDADTQWSSKLEFRRDTGAEQRDQWVTTNRLMYRVNDDWRIAARVNYADTDDRVNPLASATLGETNIGFAWRPHDTTRYALFGKATYLYDIASPGQVGGATYDQRSQVFSLEGVVQLDDRWELAPKLATRRGDWRVERGTGDWLDSRASFAALQVRYHLPMEWDALAETRWLDVRDGGTRNGVLIGIDRQLGDNFKIGVGYNFTDFSDDLTDLEYDHEGVFLNFAGFY</sequence>
<proteinExistence type="predicted"/>
<dbReference type="RefSeq" id="WP_156642301.1">
    <property type="nucleotide sequence ID" value="NZ_WOXT01000003.1"/>
</dbReference>
<evidence type="ECO:0000256" key="1">
    <source>
        <dbReference type="SAM" id="SignalP"/>
    </source>
</evidence>
<organism evidence="2 3">
    <name type="scientific">Noviluteimonas gilva</name>
    <dbReference type="NCBI Taxonomy" id="2682097"/>
    <lineage>
        <taxon>Bacteria</taxon>
        <taxon>Pseudomonadati</taxon>
        <taxon>Pseudomonadota</taxon>
        <taxon>Gammaproteobacteria</taxon>
        <taxon>Lysobacterales</taxon>
        <taxon>Lysobacteraceae</taxon>
        <taxon>Noviluteimonas</taxon>
    </lineage>
</organism>
<accession>A0A7C9M471</accession>
<keyword evidence="3" id="KW-1185">Reference proteome</keyword>
<protein>
    <recommendedName>
        <fullName evidence="4">TonB-dependent receptor</fullName>
    </recommendedName>
</protein>
<dbReference type="Proteomes" id="UP000479692">
    <property type="component" value="Unassembled WGS sequence"/>
</dbReference>
<gene>
    <name evidence="2" type="ORF">GN331_11695</name>
</gene>
<evidence type="ECO:0008006" key="4">
    <source>
        <dbReference type="Google" id="ProtNLM"/>
    </source>
</evidence>
<comment type="caution">
    <text evidence="2">The sequence shown here is derived from an EMBL/GenBank/DDBJ whole genome shotgun (WGS) entry which is preliminary data.</text>
</comment>
<feature type="signal peptide" evidence="1">
    <location>
        <begin position="1"/>
        <end position="26"/>
    </location>
</feature>
<keyword evidence="1" id="KW-0732">Signal</keyword>
<dbReference type="AlphaFoldDB" id="A0A7C9M471"/>
<dbReference type="EMBL" id="WOXT01000003">
    <property type="protein sequence ID" value="MUV14866.1"/>
    <property type="molecule type" value="Genomic_DNA"/>
</dbReference>
<evidence type="ECO:0000313" key="2">
    <source>
        <dbReference type="EMBL" id="MUV14866.1"/>
    </source>
</evidence>
<evidence type="ECO:0000313" key="3">
    <source>
        <dbReference type="Proteomes" id="UP000479692"/>
    </source>
</evidence>